<accession>A0A0F9T9K0</accession>
<protein>
    <recommendedName>
        <fullName evidence="4">HTH cro/C1-type domain-containing protein</fullName>
    </recommendedName>
</protein>
<dbReference type="PANTHER" id="PTHR40661:SF3">
    <property type="entry name" value="FELS-1 PROPHAGE TRANSCRIPTIONAL REGULATOR"/>
    <property type="match status" value="1"/>
</dbReference>
<dbReference type="InterPro" id="IPR015927">
    <property type="entry name" value="Peptidase_S24_S26A/B/C"/>
</dbReference>
<dbReference type="SUPFAM" id="SSF47413">
    <property type="entry name" value="lambda repressor-like DNA-binding domains"/>
    <property type="match status" value="1"/>
</dbReference>
<keyword evidence="3" id="KW-0804">Transcription</keyword>
<dbReference type="CDD" id="cd00093">
    <property type="entry name" value="HTH_XRE"/>
    <property type="match status" value="1"/>
</dbReference>
<dbReference type="SMART" id="SM00530">
    <property type="entry name" value="HTH_XRE"/>
    <property type="match status" value="1"/>
</dbReference>
<dbReference type="Pfam" id="PF01381">
    <property type="entry name" value="HTH_3"/>
    <property type="match status" value="1"/>
</dbReference>
<name>A0A0F9T9K0_9ZZZZ</name>
<sequence>MESSSDKGVCERIAQVRLELTGPRGKAKFAKQIGISPSTYDYYESSRIPPADILVRIAEVAGVDLHWLLTGKASGSRAITPGHPVLQRAAALLADRPDATAPLAAFVELLSEVQALTPDQPAPADSAEAAMAAGGTATSPSHCDGLQLAEPAARAGGDRGGDARTTTVGLIPVLGRSAAGVPQFWSQGADAGVTELAALIGRHAGASAQRVQAAVLNDAEGQTKAQIVTLRDPGPDEVAQFIRADAIASRYVDAFALLIDGNSMAPEITHGDLVILSPSVAAADGRAAVVQIAGQIGVTCKLFRRSGEDIHLIPIREELAPITIRAEQLVWALRIIANVRPDPSPY</sequence>
<dbReference type="InterPro" id="IPR036286">
    <property type="entry name" value="LexA/Signal_pep-like_sf"/>
</dbReference>
<reference evidence="5" key="1">
    <citation type="journal article" date="2015" name="Nature">
        <title>Complex archaea that bridge the gap between prokaryotes and eukaryotes.</title>
        <authorList>
            <person name="Spang A."/>
            <person name="Saw J.H."/>
            <person name="Jorgensen S.L."/>
            <person name="Zaremba-Niedzwiedzka K."/>
            <person name="Martijn J."/>
            <person name="Lind A.E."/>
            <person name="van Eijk R."/>
            <person name="Schleper C."/>
            <person name="Guy L."/>
            <person name="Ettema T.J."/>
        </authorList>
    </citation>
    <scope>NUCLEOTIDE SEQUENCE</scope>
</reference>
<organism evidence="5">
    <name type="scientific">marine sediment metagenome</name>
    <dbReference type="NCBI Taxonomy" id="412755"/>
    <lineage>
        <taxon>unclassified sequences</taxon>
        <taxon>metagenomes</taxon>
        <taxon>ecological metagenomes</taxon>
    </lineage>
</organism>
<dbReference type="EMBL" id="LAZR01000379">
    <property type="protein sequence ID" value="KKN71637.1"/>
    <property type="molecule type" value="Genomic_DNA"/>
</dbReference>
<dbReference type="Gene3D" id="2.10.109.10">
    <property type="entry name" value="Umud Fragment, subunit A"/>
    <property type="match status" value="1"/>
</dbReference>
<feature type="domain" description="HTH cro/C1-type" evidence="4">
    <location>
        <begin position="27"/>
        <end position="68"/>
    </location>
</feature>
<evidence type="ECO:0000256" key="1">
    <source>
        <dbReference type="ARBA" id="ARBA00023015"/>
    </source>
</evidence>
<dbReference type="SUPFAM" id="SSF51306">
    <property type="entry name" value="LexA/Signal peptidase"/>
    <property type="match status" value="1"/>
</dbReference>
<proteinExistence type="predicted"/>
<evidence type="ECO:0000259" key="4">
    <source>
        <dbReference type="PROSITE" id="PS50943"/>
    </source>
</evidence>
<gene>
    <name evidence="5" type="ORF">LCGC14_0418650</name>
</gene>
<dbReference type="PROSITE" id="PS50943">
    <property type="entry name" value="HTH_CROC1"/>
    <property type="match status" value="1"/>
</dbReference>
<dbReference type="Pfam" id="PF00717">
    <property type="entry name" value="Peptidase_S24"/>
    <property type="match status" value="1"/>
</dbReference>
<evidence type="ECO:0000256" key="2">
    <source>
        <dbReference type="ARBA" id="ARBA00023125"/>
    </source>
</evidence>
<dbReference type="CDD" id="cd06529">
    <property type="entry name" value="S24_LexA-like"/>
    <property type="match status" value="1"/>
</dbReference>
<dbReference type="InterPro" id="IPR001387">
    <property type="entry name" value="Cro/C1-type_HTH"/>
</dbReference>
<evidence type="ECO:0000313" key="5">
    <source>
        <dbReference type="EMBL" id="KKN71637.1"/>
    </source>
</evidence>
<evidence type="ECO:0000256" key="3">
    <source>
        <dbReference type="ARBA" id="ARBA00023163"/>
    </source>
</evidence>
<keyword evidence="1" id="KW-0805">Transcription regulation</keyword>
<dbReference type="InterPro" id="IPR039418">
    <property type="entry name" value="LexA-like"/>
</dbReference>
<comment type="caution">
    <text evidence="5">The sequence shown here is derived from an EMBL/GenBank/DDBJ whole genome shotgun (WGS) entry which is preliminary data.</text>
</comment>
<dbReference type="Gene3D" id="1.10.260.40">
    <property type="entry name" value="lambda repressor-like DNA-binding domains"/>
    <property type="match status" value="1"/>
</dbReference>
<dbReference type="GO" id="GO:0003677">
    <property type="term" value="F:DNA binding"/>
    <property type="evidence" value="ECO:0007669"/>
    <property type="project" value="UniProtKB-KW"/>
</dbReference>
<dbReference type="PANTHER" id="PTHR40661">
    <property type="match status" value="1"/>
</dbReference>
<keyword evidence="2" id="KW-0238">DNA-binding</keyword>
<dbReference type="InterPro" id="IPR010982">
    <property type="entry name" value="Lambda_DNA-bd_dom_sf"/>
</dbReference>
<dbReference type="AlphaFoldDB" id="A0A0F9T9K0"/>